<feature type="transmembrane region" description="Helical" evidence="1">
    <location>
        <begin position="12"/>
        <end position="30"/>
    </location>
</feature>
<evidence type="ECO:0000313" key="3">
    <source>
        <dbReference type="Proteomes" id="UP000680158"/>
    </source>
</evidence>
<keyword evidence="3" id="KW-1185">Reference proteome</keyword>
<dbReference type="Proteomes" id="UP000680158">
    <property type="component" value="Unassembled WGS sequence"/>
</dbReference>
<keyword evidence="1" id="KW-0472">Membrane</keyword>
<keyword evidence="1" id="KW-0812">Transmembrane</keyword>
<proteinExistence type="predicted"/>
<gene>
    <name evidence="2" type="ORF">KDM92_13090</name>
</gene>
<comment type="caution">
    <text evidence="2">The sequence shown here is derived from an EMBL/GenBank/DDBJ whole genome shotgun (WGS) entry which is preliminary data.</text>
</comment>
<organism evidence="2 3">
    <name type="scientific">Undibacterium baiyunense</name>
    <dbReference type="NCBI Taxonomy" id="2828731"/>
    <lineage>
        <taxon>Bacteria</taxon>
        <taxon>Pseudomonadati</taxon>
        <taxon>Pseudomonadota</taxon>
        <taxon>Betaproteobacteria</taxon>
        <taxon>Burkholderiales</taxon>
        <taxon>Oxalobacteraceae</taxon>
        <taxon>Undibacterium</taxon>
    </lineage>
</organism>
<evidence type="ECO:0000313" key="2">
    <source>
        <dbReference type="EMBL" id="MBR7747521.1"/>
    </source>
</evidence>
<keyword evidence="1" id="KW-1133">Transmembrane helix</keyword>
<reference evidence="2 3" key="1">
    <citation type="submission" date="2021-04" db="EMBL/GenBank/DDBJ databases">
        <title>novel species isolated from subtropical streams in China.</title>
        <authorList>
            <person name="Lu H."/>
        </authorList>
    </citation>
    <scope>NUCLEOTIDE SEQUENCE [LARGE SCALE GENOMIC DNA]</scope>
    <source>
        <strain evidence="2 3">BYS107W</strain>
    </source>
</reference>
<dbReference type="EMBL" id="JAGSPM010000007">
    <property type="protein sequence ID" value="MBR7747521.1"/>
    <property type="molecule type" value="Genomic_DNA"/>
</dbReference>
<name>A0A941DG86_9BURK</name>
<accession>A0A941DG86</accession>
<evidence type="ECO:0000256" key="1">
    <source>
        <dbReference type="SAM" id="Phobius"/>
    </source>
</evidence>
<dbReference type="AlphaFoldDB" id="A0A941DG86"/>
<protein>
    <submittedName>
        <fullName evidence="2">Uncharacterized protein</fullName>
    </submittedName>
</protein>
<sequence>MQKYRNPWRQLVAEILMIILAALLVAMKSYKVVNDETRLRLTGELNLAMLEQVKATLQKRPTLINTLQFEDSPGAGAAATIILDQLETLIRRYELRTEAQGYCASACAAAFLLGSGRTLLPSDDGKPTYLMLHAVRHQGNGEVNYGKTEAIIKKISRNSGGKFPMALLNRIFDDVRGNGDGEIYIFRVAQRTPQGRHHVFVCDGRPRVLISECEAIPDVTPQSLGIFVE</sequence>
<dbReference type="RefSeq" id="WP_212684908.1">
    <property type="nucleotide sequence ID" value="NZ_JAGSPM010000007.1"/>
</dbReference>